<dbReference type="Proteomes" id="UP000015106">
    <property type="component" value="Chromosome 2"/>
</dbReference>
<protein>
    <recommendedName>
        <fullName evidence="8">Peptidase M48 domain-containing protein</fullName>
    </recommendedName>
</protein>
<organism evidence="9 10">
    <name type="scientific">Triticum urartu</name>
    <name type="common">Red wild einkorn</name>
    <name type="synonym">Crithodium urartu</name>
    <dbReference type="NCBI Taxonomy" id="4572"/>
    <lineage>
        <taxon>Eukaryota</taxon>
        <taxon>Viridiplantae</taxon>
        <taxon>Streptophyta</taxon>
        <taxon>Embryophyta</taxon>
        <taxon>Tracheophyta</taxon>
        <taxon>Spermatophyta</taxon>
        <taxon>Magnoliopsida</taxon>
        <taxon>Liliopsida</taxon>
        <taxon>Poales</taxon>
        <taxon>Poaceae</taxon>
        <taxon>BOP clade</taxon>
        <taxon>Pooideae</taxon>
        <taxon>Triticodae</taxon>
        <taxon>Triticeae</taxon>
        <taxon>Triticinae</taxon>
        <taxon>Triticum</taxon>
    </lineage>
</organism>
<accession>A0A8R7TMW8</accession>
<reference evidence="9" key="3">
    <citation type="submission" date="2022-06" db="UniProtKB">
        <authorList>
            <consortium name="EnsemblPlants"/>
        </authorList>
    </citation>
    <scope>IDENTIFICATION</scope>
</reference>
<evidence type="ECO:0000256" key="7">
    <source>
        <dbReference type="SAM" id="MobiDB-lite"/>
    </source>
</evidence>
<feature type="compositionally biased region" description="Acidic residues" evidence="7">
    <location>
        <begin position="272"/>
        <end position="284"/>
    </location>
</feature>
<reference evidence="10" key="1">
    <citation type="journal article" date="2013" name="Nature">
        <title>Draft genome of the wheat A-genome progenitor Triticum urartu.</title>
        <authorList>
            <person name="Ling H.Q."/>
            <person name="Zhao S."/>
            <person name="Liu D."/>
            <person name="Wang J."/>
            <person name="Sun H."/>
            <person name="Zhang C."/>
            <person name="Fan H."/>
            <person name="Li D."/>
            <person name="Dong L."/>
            <person name="Tao Y."/>
            <person name="Gao C."/>
            <person name="Wu H."/>
            <person name="Li Y."/>
            <person name="Cui Y."/>
            <person name="Guo X."/>
            <person name="Zheng S."/>
            <person name="Wang B."/>
            <person name="Yu K."/>
            <person name="Liang Q."/>
            <person name="Yang W."/>
            <person name="Lou X."/>
            <person name="Chen J."/>
            <person name="Feng M."/>
            <person name="Jian J."/>
            <person name="Zhang X."/>
            <person name="Luo G."/>
            <person name="Jiang Y."/>
            <person name="Liu J."/>
            <person name="Wang Z."/>
            <person name="Sha Y."/>
            <person name="Zhang B."/>
            <person name="Wu H."/>
            <person name="Tang D."/>
            <person name="Shen Q."/>
            <person name="Xue P."/>
            <person name="Zou S."/>
            <person name="Wang X."/>
            <person name="Liu X."/>
            <person name="Wang F."/>
            <person name="Yang Y."/>
            <person name="An X."/>
            <person name="Dong Z."/>
            <person name="Zhang K."/>
            <person name="Zhang X."/>
            <person name="Luo M.C."/>
            <person name="Dvorak J."/>
            <person name="Tong Y."/>
            <person name="Wang J."/>
            <person name="Yang H."/>
            <person name="Li Z."/>
            <person name="Wang D."/>
            <person name="Zhang A."/>
            <person name="Wang J."/>
        </authorList>
    </citation>
    <scope>NUCLEOTIDE SEQUENCE</scope>
    <source>
        <strain evidence="10">cv. G1812</strain>
    </source>
</reference>
<keyword evidence="2" id="KW-0479">Metal-binding</keyword>
<dbReference type="Pfam" id="PF01435">
    <property type="entry name" value="Peptidase_M48"/>
    <property type="match status" value="1"/>
</dbReference>
<evidence type="ECO:0000256" key="2">
    <source>
        <dbReference type="ARBA" id="ARBA00022723"/>
    </source>
</evidence>
<keyword evidence="10" id="KW-1185">Reference proteome</keyword>
<name>A0A8R7TMW8_TRIUA</name>
<evidence type="ECO:0000313" key="9">
    <source>
        <dbReference type="EnsemblPlants" id="TuG1812G0200005233.01.T01"/>
    </source>
</evidence>
<keyword evidence="5 6" id="KW-0482">Metalloprotease</keyword>
<evidence type="ECO:0000256" key="5">
    <source>
        <dbReference type="ARBA" id="ARBA00023049"/>
    </source>
</evidence>
<dbReference type="AlphaFoldDB" id="A0A8R7TMW8"/>
<dbReference type="PANTHER" id="PTHR22726">
    <property type="entry name" value="METALLOENDOPEPTIDASE OMA1"/>
    <property type="match status" value="1"/>
</dbReference>
<evidence type="ECO:0000259" key="8">
    <source>
        <dbReference type="Pfam" id="PF01435"/>
    </source>
</evidence>
<dbReference type="GO" id="GO:0004222">
    <property type="term" value="F:metalloendopeptidase activity"/>
    <property type="evidence" value="ECO:0007669"/>
    <property type="project" value="InterPro"/>
</dbReference>
<dbReference type="GO" id="GO:0051603">
    <property type="term" value="P:proteolysis involved in protein catabolic process"/>
    <property type="evidence" value="ECO:0007669"/>
    <property type="project" value="TreeGrafter"/>
</dbReference>
<evidence type="ECO:0000256" key="3">
    <source>
        <dbReference type="ARBA" id="ARBA00022801"/>
    </source>
</evidence>
<evidence type="ECO:0000256" key="1">
    <source>
        <dbReference type="ARBA" id="ARBA00022670"/>
    </source>
</evidence>
<dbReference type="InterPro" id="IPR051156">
    <property type="entry name" value="Mito/Outer_Membr_Metalloprot"/>
</dbReference>
<keyword evidence="4 6" id="KW-0862">Zinc</keyword>
<dbReference type="PANTHER" id="PTHR22726:SF1">
    <property type="entry name" value="METALLOENDOPEPTIDASE OMA1, MITOCHONDRIAL"/>
    <property type="match status" value="1"/>
</dbReference>
<evidence type="ECO:0000256" key="6">
    <source>
        <dbReference type="RuleBase" id="RU003983"/>
    </source>
</evidence>
<feature type="domain" description="Peptidase M48" evidence="8">
    <location>
        <begin position="4"/>
        <end position="84"/>
    </location>
</feature>
<dbReference type="InterPro" id="IPR001915">
    <property type="entry name" value="Peptidase_M48"/>
</dbReference>
<feature type="region of interest" description="Disordered" evidence="7">
    <location>
        <begin position="234"/>
        <end position="321"/>
    </location>
</feature>
<evidence type="ECO:0000313" key="10">
    <source>
        <dbReference type="Proteomes" id="UP000015106"/>
    </source>
</evidence>
<comment type="cofactor">
    <cofactor evidence="6">
        <name>Zn(2+)</name>
        <dbReference type="ChEBI" id="CHEBI:29105"/>
    </cofactor>
    <text evidence="6">Binds 1 zinc ion per subunit.</text>
</comment>
<dbReference type="Gramene" id="TuG1812G0200005233.01.T01">
    <property type="protein sequence ID" value="TuG1812G0200005233.01.T01"/>
    <property type="gene ID" value="TuG1812G0200005233.01"/>
</dbReference>
<feature type="compositionally biased region" description="Basic and acidic residues" evidence="7">
    <location>
        <begin position="260"/>
        <end position="271"/>
    </location>
</feature>
<reference evidence="9" key="2">
    <citation type="submission" date="2018-03" db="EMBL/GenBank/DDBJ databases">
        <title>The Triticum urartu genome reveals the dynamic nature of wheat genome evolution.</title>
        <authorList>
            <person name="Ling H."/>
            <person name="Ma B."/>
            <person name="Shi X."/>
            <person name="Liu H."/>
            <person name="Dong L."/>
            <person name="Sun H."/>
            <person name="Cao Y."/>
            <person name="Gao Q."/>
            <person name="Zheng S."/>
            <person name="Li Y."/>
            <person name="Yu Y."/>
            <person name="Du H."/>
            <person name="Qi M."/>
            <person name="Li Y."/>
            <person name="Yu H."/>
            <person name="Cui Y."/>
            <person name="Wang N."/>
            <person name="Chen C."/>
            <person name="Wu H."/>
            <person name="Zhao Y."/>
            <person name="Zhang J."/>
            <person name="Li Y."/>
            <person name="Zhou W."/>
            <person name="Zhang B."/>
            <person name="Hu W."/>
            <person name="Eijk M."/>
            <person name="Tang J."/>
            <person name="Witsenboer H."/>
            <person name="Zhao S."/>
            <person name="Li Z."/>
            <person name="Zhang A."/>
            <person name="Wang D."/>
            <person name="Liang C."/>
        </authorList>
    </citation>
    <scope>NUCLEOTIDE SEQUENCE [LARGE SCALE GENOMIC DNA]</scope>
    <source>
        <strain evidence="9">cv. G1812</strain>
    </source>
</reference>
<sequence length="360" mass="38893">MIQIFRLWFPTNLLVAPLLRRNELEADYIGMMLLAAAGFDPHAAPLFFGKVGRMEGESALTDLLSFFPFKTHPSWRRRARLLSQPKVMEEAMELYTEATGGLHLEEVYGAALLPGLRQQLPVGAHGHVAVHVERVPVGPPDGHLGPDPRPDPHRELHRATSRLRGRPGHVGRGGARRHGDALEGEGRRGLGRLVHGRPAGQVVVPDDGAVLAVEHGHVEPVVEEGHVPVRVADGELPRKDHAGVGATGRLDAGGGEGDDVEARPVRAHGEVGDEEEHAGDEEQGEEGRADDLGAAGQVRPLSRERAVEPAGGPGGRRRLHGGARACPLVRSLVTLRVHWRACTGLITSLFRVLYWPVVIL</sequence>
<dbReference type="EnsemblPlants" id="TuG1812G0200005233.01.T01">
    <property type="protein sequence ID" value="TuG1812G0200005233.01.T01"/>
    <property type="gene ID" value="TuG1812G0200005233.01"/>
</dbReference>
<evidence type="ECO:0000256" key="4">
    <source>
        <dbReference type="ARBA" id="ARBA00022833"/>
    </source>
</evidence>
<keyword evidence="1 6" id="KW-0645">Protease</keyword>
<feature type="compositionally biased region" description="Basic residues" evidence="7">
    <location>
        <begin position="159"/>
        <end position="169"/>
    </location>
</feature>
<feature type="compositionally biased region" description="Basic and acidic residues" evidence="7">
    <location>
        <begin position="177"/>
        <end position="188"/>
    </location>
</feature>
<keyword evidence="3 6" id="KW-0378">Hydrolase</keyword>
<feature type="region of interest" description="Disordered" evidence="7">
    <location>
        <begin position="137"/>
        <end position="200"/>
    </location>
</feature>
<feature type="compositionally biased region" description="Basic and acidic residues" evidence="7">
    <location>
        <begin position="144"/>
        <end position="158"/>
    </location>
</feature>
<comment type="similarity">
    <text evidence="6">Belongs to the peptidase M48 family.</text>
</comment>
<proteinExistence type="inferred from homology"/>
<dbReference type="GO" id="GO:0046872">
    <property type="term" value="F:metal ion binding"/>
    <property type="evidence" value="ECO:0007669"/>
    <property type="project" value="UniProtKB-KW"/>
</dbReference>
<dbReference type="GO" id="GO:0016020">
    <property type="term" value="C:membrane"/>
    <property type="evidence" value="ECO:0007669"/>
    <property type="project" value="TreeGrafter"/>
</dbReference>